<sequence length="82" mass="9249">MTEDELRNRISVRRLALYLYPLGIGAVGINLFFLSLIFSWVGLPVMSPYLAMAGGVVFGYPFAYPFAKHIRYLMDKSDGLLD</sequence>
<protein>
    <recommendedName>
        <fullName evidence="4">NnrT protein</fullName>
    </recommendedName>
</protein>
<dbReference type="AlphaFoldDB" id="A0A1I6Z4D3"/>
<gene>
    <name evidence="2" type="ORF">SAMN05444141_10261</name>
</gene>
<dbReference type="EMBL" id="FPBD01000002">
    <property type="protein sequence ID" value="SFT57535.1"/>
    <property type="molecule type" value="Genomic_DNA"/>
</dbReference>
<feature type="transmembrane region" description="Helical" evidence="1">
    <location>
        <begin position="17"/>
        <end position="43"/>
    </location>
</feature>
<accession>A0A1I6Z4D3</accession>
<feature type="transmembrane region" description="Helical" evidence="1">
    <location>
        <begin position="49"/>
        <end position="67"/>
    </location>
</feature>
<dbReference type="RefSeq" id="WP_008552875.1">
    <property type="nucleotide sequence ID" value="NZ_FPBD01000002.1"/>
</dbReference>
<evidence type="ECO:0008006" key="4">
    <source>
        <dbReference type="Google" id="ProtNLM"/>
    </source>
</evidence>
<dbReference type="Proteomes" id="UP000183371">
    <property type="component" value="Unassembled WGS sequence"/>
</dbReference>
<reference evidence="3" key="1">
    <citation type="submission" date="2016-10" db="EMBL/GenBank/DDBJ databases">
        <authorList>
            <person name="Varghese N."/>
            <person name="Submissions S."/>
        </authorList>
    </citation>
    <scope>NUCLEOTIDE SEQUENCE [LARGE SCALE GENOMIC DNA]</scope>
    <source>
        <strain evidence="3">DSM 17465</strain>
    </source>
</reference>
<evidence type="ECO:0000313" key="2">
    <source>
        <dbReference type="EMBL" id="SFT57535.1"/>
    </source>
</evidence>
<evidence type="ECO:0000256" key="1">
    <source>
        <dbReference type="SAM" id="Phobius"/>
    </source>
</evidence>
<keyword evidence="3" id="KW-1185">Reference proteome</keyword>
<keyword evidence="1" id="KW-1133">Transmembrane helix</keyword>
<organism evidence="2 3">
    <name type="scientific">Pseudovibrio denitrificans</name>
    <dbReference type="NCBI Taxonomy" id="258256"/>
    <lineage>
        <taxon>Bacteria</taxon>
        <taxon>Pseudomonadati</taxon>
        <taxon>Pseudomonadota</taxon>
        <taxon>Alphaproteobacteria</taxon>
        <taxon>Hyphomicrobiales</taxon>
        <taxon>Stappiaceae</taxon>
        <taxon>Pseudovibrio</taxon>
    </lineage>
</organism>
<proteinExistence type="predicted"/>
<name>A0A1I6Z4D3_9HYPH</name>
<keyword evidence="1" id="KW-0472">Membrane</keyword>
<keyword evidence="1" id="KW-0812">Transmembrane</keyword>
<evidence type="ECO:0000313" key="3">
    <source>
        <dbReference type="Proteomes" id="UP000183371"/>
    </source>
</evidence>